<dbReference type="InterPro" id="IPR041051">
    <property type="entry name" value="PCSK9_C3"/>
</dbReference>
<dbReference type="EMBL" id="JASDAP010000009">
    <property type="protein sequence ID" value="KAK1897642.1"/>
    <property type="molecule type" value="Genomic_DNA"/>
</dbReference>
<organism evidence="3 4">
    <name type="scientific">Dissostichus eleginoides</name>
    <name type="common">Patagonian toothfish</name>
    <name type="synonym">Dissostichus amissus</name>
    <dbReference type="NCBI Taxonomy" id="100907"/>
    <lineage>
        <taxon>Eukaryota</taxon>
        <taxon>Metazoa</taxon>
        <taxon>Chordata</taxon>
        <taxon>Craniata</taxon>
        <taxon>Vertebrata</taxon>
        <taxon>Euteleostomi</taxon>
        <taxon>Actinopterygii</taxon>
        <taxon>Neopterygii</taxon>
        <taxon>Teleostei</taxon>
        <taxon>Neoteleostei</taxon>
        <taxon>Acanthomorphata</taxon>
        <taxon>Eupercaria</taxon>
        <taxon>Perciformes</taxon>
        <taxon>Notothenioidei</taxon>
        <taxon>Nototheniidae</taxon>
        <taxon>Dissostichus</taxon>
    </lineage>
</organism>
<name>A0AAD9C822_DISEL</name>
<reference evidence="3" key="1">
    <citation type="submission" date="2023-04" db="EMBL/GenBank/DDBJ databases">
        <title>Chromosome-level genome of Chaenocephalus aceratus.</title>
        <authorList>
            <person name="Park H."/>
        </authorList>
    </citation>
    <scope>NUCLEOTIDE SEQUENCE</scope>
    <source>
        <strain evidence="3">DE</strain>
        <tissue evidence="3">Muscle</tissue>
    </source>
</reference>
<gene>
    <name evidence="3" type="ORF">KUDE01_017173</name>
</gene>
<dbReference type="Pfam" id="PF18463">
    <property type="entry name" value="PCSK9_C3"/>
    <property type="match status" value="1"/>
</dbReference>
<feature type="domain" description="Proprotein convertase subtilisin/kexin type 9 C-terminal" evidence="2">
    <location>
        <begin position="129"/>
        <end position="201"/>
    </location>
</feature>
<evidence type="ECO:0000313" key="4">
    <source>
        <dbReference type="Proteomes" id="UP001228049"/>
    </source>
</evidence>
<sequence>MPPANSANEELLCRSVWSKRSGVTSSDQAVSRCRLGEEMMSCSSYTLMVSMLEKPSLRAAGRWSVLPLMLWGGKCQVHASPECVATQHHLTGCTLWSAAGISAESRPHGSDRRHCVVSSGATSHAVCCHAPSLECHLLEKISADKDQVEVSCPSGWTLTDCSAVSPGSVVLAPVAKGNSCHVASTSGAGGAAGVAVCCRVRQPEQRRASPPP</sequence>
<proteinExistence type="predicted"/>
<dbReference type="Proteomes" id="UP001228049">
    <property type="component" value="Unassembled WGS sequence"/>
</dbReference>
<feature type="domain" description="Proprotein convertase subtilisin/kexin type 9 C-terminal" evidence="1">
    <location>
        <begin position="6"/>
        <end position="46"/>
    </location>
</feature>
<accession>A0AAD9C822</accession>
<dbReference type="InterPro" id="IPR041254">
    <property type="entry name" value="PCSK9_C1"/>
</dbReference>
<protein>
    <submittedName>
        <fullName evidence="3">Proprotein convertase subtilisin/kexin type 9</fullName>
    </submittedName>
</protein>
<evidence type="ECO:0000259" key="2">
    <source>
        <dbReference type="Pfam" id="PF18463"/>
    </source>
</evidence>
<dbReference type="Gene3D" id="2.60.120.690">
    <property type="entry name" value="Proprotein convertase subtilisin/kexin type 9"/>
    <property type="match status" value="2"/>
</dbReference>
<keyword evidence="4" id="KW-1185">Reference proteome</keyword>
<evidence type="ECO:0000313" key="3">
    <source>
        <dbReference type="EMBL" id="KAK1897642.1"/>
    </source>
</evidence>
<evidence type="ECO:0000259" key="1">
    <source>
        <dbReference type="Pfam" id="PF18459"/>
    </source>
</evidence>
<dbReference type="AlphaFoldDB" id="A0AAD9C822"/>
<comment type="caution">
    <text evidence="3">The sequence shown here is derived from an EMBL/GenBank/DDBJ whole genome shotgun (WGS) entry which is preliminary data.</text>
</comment>
<dbReference type="Pfam" id="PF18459">
    <property type="entry name" value="PCSK9_C1"/>
    <property type="match status" value="1"/>
</dbReference>